<dbReference type="SMART" id="SM00028">
    <property type="entry name" value="TPR"/>
    <property type="match status" value="9"/>
</dbReference>
<dbReference type="RefSeq" id="WP_146958986.1">
    <property type="nucleotide sequence ID" value="NZ_CP042467.1"/>
</dbReference>
<keyword evidence="1" id="KW-0802">TPR repeat</keyword>
<keyword evidence="5" id="KW-1185">Reference proteome</keyword>
<sequence>MKRHLKVAIFLAGLAAGGLSVAPAVAQDVSRVKVKRSVDKEAQEEALKRAAERSNRLDQDKTKQEQGPQGPALDQQAFQDEEQTMTPEQIDSLKRKIEDKNRGMIKKLTSIIERDPYNDQKPDWMFQKAELLWELRNWEYIRERSKYNQCLDASMKGTVDEKTCAEPVADYSEAQAIYKEILQQAPSYERLDEVIFRLGQGLIEANKGAEAVTYLQRLVKNYPNSKYLADAHLALGEFFFEKEMLGLAKDNYSAVLKYKDNRLYDFALYKLGWVQYNLQEYRESVTSFQQVVERTDSKLGFQNQAINDMVVAFAEIDGGWKELREYLMKRKGEEFTYTKLGQLAGLYEAQGKDDTAVEVYEWFIQTRPDSPRLPQWAESILIARKKDVNDIDGLEKEMNRFVAYFAEDGTWWKKNKDEEKAVNNADLLTDASLAYLSNFFHRRAQDKGDVNDYKKAAGYYTQYIKKFPDTAASFDMNFFLAEILLINLNQPEQAAEQYQKVVDLYKNEKVPEGVKEEDALAIVQDSAYAIVSSYNELVKQNHADSILVEMAKYDESKRAREATNQRAESVDTPPIPKTDLLKYELGFVKASDQFAEMFPKEDVTPTVDFVAAEVYKSRGHYDKCIPRYESIIQNAPKHRYASFAGNSLLEANYRLKRWDDVEKWARHLLENKIFDVTPKPKLESAIAYAINERAIELKNDKKFDVAAKELLRLAEEFPTSELAPGALFNAAAIYEAGNQTKDAITTYNRVIEKYPKSLQAPQALFVMGAIYESRADFVNASSYFSRMGAETKYVNEEGDEVEYKDHPNAADALYNSGVLLEAMEKWDDSIAAYERYMGLYPDRDNIKELQLHLAYLEKEKKDYKSAFERFNNFSKRKDVTPVEQVEIFSQLGLMAVELKDKNWLKASDEFWTKSVDTWKTLEGEDKAKTRYFASEARFLQAERIYEDFTKVNLGFPMSALQRSLLKKGELEQAAEAIYTEVIQMESPRWVAASAFRVGQMYKNFSDELYNLPMPEGLTMEQEDEYRMALDDNAFPLQEKALTAYRAALRLALQYQAYNEWSARSAEAISKLESEAYPITGQDGVETEHQKVNFYIPQPVTDLNLVIERVKARNAAKAASEPKEEPKTTEQGSEKPQASK</sequence>
<dbReference type="KEGG" id="bbae:FRD01_08600"/>
<feature type="region of interest" description="Disordered" evidence="2">
    <location>
        <begin position="1113"/>
        <end position="1139"/>
    </location>
</feature>
<keyword evidence="3" id="KW-0732">Signal</keyword>
<feature type="chain" id="PRO_5022993435" evidence="3">
    <location>
        <begin position="27"/>
        <end position="1139"/>
    </location>
</feature>
<dbReference type="PANTHER" id="PTHR12558:SF47">
    <property type="entry name" value="LIPOPOLYSACCHARIDE ASSEMBLY PROTEIN B"/>
    <property type="match status" value="1"/>
</dbReference>
<feature type="signal peptide" evidence="3">
    <location>
        <begin position="1"/>
        <end position="26"/>
    </location>
</feature>
<dbReference type="Proteomes" id="UP000321595">
    <property type="component" value="Chromosome"/>
</dbReference>
<feature type="compositionally biased region" description="Basic and acidic residues" evidence="2">
    <location>
        <begin position="36"/>
        <end position="64"/>
    </location>
</feature>
<dbReference type="InterPro" id="IPR011990">
    <property type="entry name" value="TPR-like_helical_dom_sf"/>
</dbReference>
<accession>A0A5B8XPV6</accession>
<dbReference type="AlphaFoldDB" id="A0A5B8XPV6"/>
<organism evidence="4 5">
    <name type="scientific">Microvenator marinus</name>
    <dbReference type="NCBI Taxonomy" id="2600177"/>
    <lineage>
        <taxon>Bacteria</taxon>
        <taxon>Deltaproteobacteria</taxon>
        <taxon>Bradymonadales</taxon>
        <taxon>Microvenatoraceae</taxon>
        <taxon>Microvenator</taxon>
    </lineage>
</organism>
<dbReference type="SUPFAM" id="SSF48452">
    <property type="entry name" value="TPR-like"/>
    <property type="match status" value="3"/>
</dbReference>
<feature type="compositionally biased region" description="Polar residues" evidence="2">
    <location>
        <begin position="1128"/>
        <end position="1139"/>
    </location>
</feature>
<feature type="region of interest" description="Disordered" evidence="2">
    <location>
        <begin position="36"/>
        <end position="74"/>
    </location>
</feature>
<name>A0A5B8XPV6_9DELT</name>
<dbReference type="Pfam" id="PF13432">
    <property type="entry name" value="TPR_16"/>
    <property type="match status" value="1"/>
</dbReference>
<evidence type="ECO:0000313" key="5">
    <source>
        <dbReference type="Proteomes" id="UP000321595"/>
    </source>
</evidence>
<dbReference type="EMBL" id="CP042467">
    <property type="protein sequence ID" value="QED27301.1"/>
    <property type="molecule type" value="Genomic_DNA"/>
</dbReference>
<reference evidence="4 5" key="1">
    <citation type="submission" date="2019-08" db="EMBL/GenBank/DDBJ databases">
        <authorList>
            <person name="Liang Q."/>
        </authorList>
    </citation>
    <scope>NUCLEOTIDE SEQUENCE [LARGE SCALE GENOMIC DNA]</scope>
    <source>
        <strain evidence="4 5">V1718</strain>
    </source>
</reference>
<dbReference type="Pfam" id="PF13174">
    <property type="entry name" value="TPR_6"/>
    <property type="match status" value="4"/>
</dbReference>
<dbReference type="InterPro" id="IPR019734">
    <property type="entry name" value="TPR_rpt"/>
</dbReference>
<feature type="repeat" description="TPR" evidence="1">
    <location>
        <begin position="810"/>
        <end position="843"/>
    </location>
</feature>
<gene>
    <name evidence="4" type="ORF">FRD01_08600</name>
</gene>
<protein>
    <submittedName>
        <fullName evidence="4">Tetratricopeptide repeat protein</fullName>
    </submittedName>
</protein>
<dbReference type="Gene3D" id="1.25.40.10">
    <property type="entry name" value="Tetratricopeptide repeat domain"/>
    <property type="match status" value="6"/>
</dbReference>
<evidence type="ECO:0000256" key="2">
    <source>
        <dbReference type="SAM" id="MobiDB-lite"/>
    </source>
</evidence>
<evidence type="ECO:0000256" key="1">
    <source>
        <dbReference type="PROSITE-ProRule" id="PRU00339"/>
    </source>
</evidence>
<evidence type="ECO:0000256" key="3">
    <source>
        <dbReference type="SAM" id="SignalP"/>
    </source>
</evidence>
<evidence type="ECO:0000313" key="4">
    <source>
        <dbReference type="EMBL" id="QED27301.1"/>
    </source>
</evidence>
<dbReference type="OrthoDB" id="5476253at2"/>
<dbReference type="PROSITE" id="PS50005">
    <property type="entry name" value="TPR"/>
    <property type="match status" value="1"/>
</dbReference>
<dbReference type="PANTHER" id="PTHR12558">
    <property type="entry name" value="CELL DIVISION CYCLE 16,23,27"/>
    <property type="match status" value="1"/>
</dbReference>
<proteinExistence type="predicted"/>